<dbReference type="STRING" id="1770058.A3840_02025"/>
<dbReference type="Gene3D" id="3.40.50.300">
    <property type="entry name" value="P-loop containing nucleotide triphosphate hydrolases"/>
    <property type="match status" value="1"/>
</dbReference>
<evidence type="ECO:0000313" key="1">
    <source>
        <dbReference type="EMBL" id="OAM80011.1"/>
    </source>
</evidence>
<dbReference type="SUPFAM" id="SSF52540">
    <property type="entry name" value="P-loop containing nucleoside triphosphate hydrolases"/>
    <property type="match status" value="1"/>
</dbReference>
<evidence type="ECO:0008006" key="3">
    <source>
        <dbReference type="Google" id="ProtNLM"/>
    </source>
</evidence>
<reference evidence="1 2" key="1">
    <citation type="submission" date="2016-03" db="EMBL/GenBank/DDBJ databases">
        <title>Genome sequencing of Devosia sp. S37.</title>
        <authorList>
            <person name="Mohd Nor M."/>
        </authorList>
    </citation>
    <scope>NUCLEOTIDE SEQUENCE [LARGE SCALE GENOMIC DNA]</scope>
    <source>
        <strain evidence="1 2">S37</strain>
    </source>
</reference>
<dbReference type="OrthoDB" id="7202530at2"/>
<dbReference type="InterPro" id="IPR027417">
    <property type="entry name" value="P-loop_NTPase"/>
</dbReference>
<gene>
    <name evidence="1" type="ORF">A3840_02025</name>
</gene>
<keyword evidence="2" id="KW-1185">Reference proteome</keyword>
<dbReference type="Proteomes" id="UP000078389">
    <property type="component" value="Unassembled WGS sequence"/>
</dbReference>
<dbReference type="AlphaFoldDB" id="A0A178I349"/>
<dbReference type="RefSeq" id="WP_067451091.1">
    <property type="nucleotide sequence ID" value="NZ_LVVY01000060.1"/>
</dbReference>
<organism evidence="1 2">
    <name type="scientific">Devosia elaeis</name>
    <dbReference type="NCBI Taxonomy" id="1770058"/>
    <lineage>
        <taxon>Bacteria</taxon>
        <taxon>Pseudomonadati</taxon>
        <taxon>Pseudomonadota</taxon>
        <taxon>Alphaproteobacteria</taxon>
        <taxon>Hyphomicrobiales</taxon>
        <taxon>Devosiaceae</taxon>
        <taxon>Devosia</taxon>
    </lineage>
</organism>
<comment type="caution">
    <text evidence="1">The sequence shown here is derived from an EMBL/GenBank/DDBJ whole genome shotgun (WGS) entry which is preliminary data.</text>
</comment>
<sequence length="268" mass="29250">MQAPDRRQRLAALRNVIADIERKPALLETARRPDMAGGEAFPELPGGLVQEIFADEIRDGGASLGFALAQAKSLVTARRPTIFYLQLGEDAQKLGLPYGPGLSWFGLDPARLVLVRAADMGELLWAAEEVAGCRAVAAMIADVRGDPKLLDFTASRRLSLRSSGSKVSLFLLRYGQRRASSAGHLRWHLRPFSSGRPLYDERAPGPARWRLRLEKGRIAGNRTDWLLEWTRNGFALISQPAISHPARPAAPLPGAVPAVLGHRLSQAS</sequence>
<dbReference type="EMBL" id="LVVY01000060">
    <property type="protein sequence ID" value="OAM80011.1"/>
    <property type="molecule type" value="Genomic_DNA"/>
</dbReference>
<protein>
    <recommendedName>
        <fullName evidence="3">Protein ImuA</fullName>
    </recommendedName>
</protein>
<accession>A0A178I349</accession>
<evidence type="ECO:0000313" key="2">
    <source>
        <dbReference type="Proteomes" id="UP000078389"/>
    </source>
</evidence>
<name>A0A178I349_9HYPH</name>
<proteinExistence type="predicted"/>